<evidence type="ECO:0000256" key="7">
    <source>
        <dbReference type="SAM" id="Coils"/>
    </source>
</evidence>
<proteinExistence type="inferred from homology"/>
<dbReference type="GO" id="GO:0005634">
    <property type="term" value="C:nucleus"/>
    <property type="evidence" value="ECO:0007669"/>
    <property type="project" value="TreeGrafter"/>
</dbReference>
<keyword evidence="11" id="KW-1185">Reference proteome</keyword>
<dbReference type="PANTHER" id="PTHR24115">
    <property type="entry name" value="KINESIN-RELATED"/>
    <property type="match status" value="1"/>
</dbReference>
<dbReference type="EMBL" id="CAFZ01000149">
    <property type="protein sequence ID" value="CCA72134.1"/>
    <property type="molecule type" value="Genomic_DNA"/>
</dbReference>
<evidence type="ECO:0000313" key="11">
    <source>
        <dbReference type="Proteomes" id="UP000007148"/>
    </source>
</evidence>
<dbReference type="InParanoid" id="G4TLE1"/>
<comment type="caution">
    <text evidence="10">The sequence shown here is derived from an EMBL/GenBank/DDBJ whole genome shotgun (WGS) entry which is preliminary data.</text>
</comment>
<dbReference type="Gene3D" id="3.40.850.10">
    <property type="entry name" value="Kinesin motor domain"/>
    <property type="match status" value="1"/>
</dbReference>
<dbReference type="PROSITE" id="PS50067">
    <property type="entry name" value="KINESIN_MOTOR_2"/>
    <property type="match status" value="1"/>
</dbReference>
<dbReference type="InterPro" id="IPR036961">
    <property type="entry name" value="Kinesin_motor_dom_sf"/>
</dbReference>
<dbReference type="Proteomes" id="UP000007148">
    <property type="component" value="Unassembled WGS sequence"/>
</dbReference>
<dbReference type="OMA" id="DENVHVM"/>
<keyword evidence="1 6" id="KW-0493">Microtubule</keyword>
<dbReference type="GO" id="GO:0003777">
    <property type="term" value="F:microtubule motor activity"/>
    <property type="evidence" value="ECO:0007669"/>
    <property type="project" value="InterPro"/>
</dbReference>
<feature type="region of interest" description="Disordered" evidence="8">
    <location>
        <begin position="1"/>
        <end position="72"/>
    </location>
</feature>
<dbReference type="eggNOG" id="KOG0247">
    <property type="taxonomic scope" value="Eukaryota"/>
</dbReference>
<dbReference type="SMART" id="SM00129">
    <property type="entry name" value="KISc"/>
    <property type="match status" value="1"/>
</dbReference>
<dbReference type="PRINTS" id="PR00380">
    <property type="entry name" value="KINESINHEAVY"/>
</dbReference>
<dbReference type="FunCoup" id="G4TLE1">
    <property type="interactions" value="149"/>
</dbReference>
<feature type="region of interest" description="Disordered" evidence="8">
    <location>
        <begin position="78"/>
        <end position="97"/>
    </location>
</feature>
<feature type="binding site" evidence="5">
    <location>
        <begin position="192"/>
        <end position="199"/>
    </location>
    <ligand>
        <name>ATP</name>
        <dbReference type="ChEBI" id="CHEBI:30616"/>
    </ligand>
</feature>
<dbReference type="GO" id="GO:0005524">
    <property type="term" value="F:ATP binding"/>
    <property type="evidence" value="ECO:0007669"/>
    <property type="project" value="UniProtKB-UniRule"/>
</dbReference>
<dbReference type="SUPFAM" id="SSF52540">
    <property type="entry name" value="P-loop containing nucleoside triphosphate hydrolases"/>
    <property type="match status" value="1"/>
</dbReference>
<sequence>MATRARKVNESKEASNSRLGGTTAAATRSATQPIRATRSTRGAAAAVDATETPKVASKTRAGPKKTANATEKVAPPLRKAPVKVSKKATQPTTVEENDRDTIKAFLRIRPNKENDEREISSPYLKALSETTVQMTDPSSSRIRTISSIPPVSTYTFTHVFENTTQSKFFQRVALPLVQSLLAGENGLLFAYGVTNSGKTYSIQGGHGDEEAGILPRTLDVVFNSIDTLLSDRVLRPKGLGSVESLVSEEPIGSELLQEKEERTSTMINEVLGHSDIPALQDENADETVLPVDKNYEYAVWVSYAEVYNEKIFDLLSVSDPTADNSKPHTIGNAVSSYLNLAALASSSSSNIPVTLHRRALGLKTSPDGMGKYVHGLREVRVKNAREAKAVVRMGTINRRVFGTVANAVSSRSHAIFTIKLAKIHRGASQGELTDDDVSVSRLSLVDLAGSERARNAGTSRVGEGERLREAGSINKSLMVLGQCLEAMRTNQKRLAVAGAAPIAKGEHGLLEKPKLAIVPFRHSKITELFQDYFVGEGRAVMIININPYDTGFDENAHVMRFAALAREVVTNLPGTLGTSVLARGPSFLPPLNTASRAPSRLASTTAARSLQTSTRKVMLSLGGSSGKGTRGSVNTVVDVIEEDAAMDVDDQSADEEEEATFSLVEELFSRIEELECKAAEMRAAMVETETREEVAQEMEERLHVMERMYRDRMTREAEENDRKTDEKMDLLHRALKTGGGTLSPVKKASRPVEQAYEETEQCTLVKAVTP</sequence>
<reference evidence="10 11" key="1">
    <citation type="journal article" date="2011" name="PLoS Pathog.">
        <title>Endophytic Life Strategies Decoded by Genome and Transcriptome Analyses of the Mutualistic Root Symbiont Piriformospora indica.</title>
        <authorList>
            <person name="Zuccaro A."/>
            <person name="Lahrmann U."/>
            <person name="Guldener U."/>
            <person name="Langen G."/>
            <person name="Pfiffi S."/>
            <person name="Biedenkopf D."/>
            <person name="Wong P."/>
            <person name="Samans B."/>
            <person name="Grimm C."/>
            <person name="Basiewicz M."/>
            <person name="Murat C."/>
            <person name="Martin F."/>
            <person name="Kogel K.H."/>
        </authorList>
    </citation>
    <scope>NUCLEOTIDE SEQUENCE [LARGE SCALE GENOMIC DNA]</scope>
    <source>
        <strain evidence="10 11">DSM 11827</strain>
    </source>
</reference>
<evidence type="ECO:0000256" key="4">
    <source>
        <dbReference type="ARBA" id="ARBA00023175"/>
    </source>
</evidence>
<organism evidence="10 11">
    <name type="scientific">Serendipita indica (strain DSM 11827)</name>
    <name type="common">Root endophyte fungus</name>
    <name type="synonym">Piriformospora indica</name>
    <dbReference type="NCBI Taxonomy" id="1109443"/>
    <lineage>
        <taxon>Eukaryota</taxon>
        <taxon>Fungi</taxon>
        <taxon>Dikarya</taxon>
        <taxon>Basidiomycota</taxon>
        <taxon>Agaricomycotina</taxon>
        <taxon>Agaricomycetes</taxon>
        <taxon>Sebacinales</taxon>
        <taxon>Serendipitaceae</taxon>
        <taxon>Serendipita</taxon>
    </lineage>
</organism>
<evidence type="ECO:0000256" key="6">
    <source>
        <dbReference type="RuleBase" id="RU000394"/>
    </source>
</evidence>
<keyword evidence="3 5" id="KW-0067">ATP-binding</keyword>
<dbReference type="PANTHER" id="PTHR24115:SF1008">
    <property type="entry name" value="KINESIN-LIKE PROTEIN SUBITO"/>
    <property type="match status" value="1"/>
</dbReference>
<keyword evidence="2 5" id="KW-0547">Nucleotide-binding</keyword>
<comment type="similarity">
    <text evidence="5 6">Belongs to the TRAFAC class myosin-kinesin ATPase superfamily. Kinesin family.</text>
</comment>
<evidence type="ECO:0000256" key="5">
    <source>
        <dbReference type="PROSITE-ProRule" id="PRU00283"/>
    </source>
</evidence>
<dbReference type="OrthoDB" id="123929at2759"/>
<dbReference type="InterPro" id="IPR027417">
    <property type="entry name" value="P-loop_NTPase"/>
</dbReference>
<feature type="domain" description="Kinesin motor" evidence="9">
    <location>
        <begin position="101"/>
        <end position="568"/>
    </location>
</feature>
<dbReference type="GO" id="GO:0005874">
    <property type="term" value="C:microtubule"/>
    <property type="evidence" value="ECO:0007669"/>
    <property type="project" value="UniProtKB-KW"/>
</dbReference>
<dbReference type="InterPro" id="IPR001752">
    <property type="entry name" value="Kinesin_motor_dom"/>
</dbReference>
<dbReference type="GO" id="GO:0016887">
    <property type="term" value="F:ATP hydrolysis activity"/>
    <property type="evidence" value="ECO:0007669"/>
    <property type="project" value="TreeGrafter"/>
</dbReference>
<accession>G4TLE1</accession>
<dbReference type="Pfam" id="PF00225">
    <property type="entry name" value="Kinesin"/>
    <property type="match status" value="1"/>
</dbReference>
<protein>
    <recommendedName>
        <fullName evidence="6">Kinesin-like protein</fullName>
    </recommendedName>
</protein>
<dbReference type="GO" id="GO:0005871">
    <property type="term" value="C:kinesin complex"/>
    <property type="evidence" value="ECO:0007669"/>
    <property type="project" value="TreeGrafter"/>
</dbReference>
<evidence type="ECO:0000256" key="3">
    <source>
        <dbReference type="ARBA" id="ARBA00022840"/>
    </source>
</evidence>
<name>G4TLE1_SERID</name>
<feature type="coiled-coil region" evidence="7">
    <location>
        <begin position="664"/>
        <end position="691"/>
    </location>
</feature>
<evidence type="ECO:0000256" key="2">
    <source>
        <dbReference type="ARBA" id="ARBA00022741"/>
    </source>
</evidence>
<dbReference type="GO" id="GO:0007018">
    <property type="term" value="P:microtubule-based movement"/>
    <property type="evidence" value="ECO:0007669"/>
    <property type="project" value="InterPro"/>
</dbReference>
<evidence type="ECO:0000256" key="8">
    <source>
        <dbReference type="SAM" id="MobiDB-lite"/>
    </source>
</evidence>
<evidence type="ECO:0000259" key="9">
    <source>
        <dbReference type="PROSITE" id="PS50067"/>
    </source>
</evidence>
<dbReference type="InterPro" id="IPR019821">
    <property type="entry name" value="Kinesin_motor_CS"/>
</dbReference>
<dbReference type="InterPro" id="IPR027640">
    <property type="entry name" value="Kinesin-like_fam"/>
</dbReference>
<evidence type="ECO:0000313" key="10">
    <source>
        <dbReference type="EMBL" id="CCA72134.1"/>
    </source>
</evidence>
<dbReference type="STRING" id="1109443.G4TLE1"/>
<dbReference type="PROSITE" id="PS00411">
    <property type="entry name" value="KINESIN_MOTOR_1"/>
    <property type="match status" value="1"/>
</dbReference>
<keyword evidence="7" id="KW-0175">Coiled coil</keyword>
<dbReference type="AlphaFoldDB" id="G4TLE1"/>
<dbReference type="HOGENOM" id="CLU_001485_9_1_1"/>
<feature type="compositionally biased region" description="Low complexity" evidence="8">
    <location>
        <begin position="22"/>
        <end position="46"/>
    </location>
</feature>
<feature type="region of interest" description="Disordered" evidence="8">
    <location>
        <begin position="735"/>
        <end position="754"/>
    </location>
</feature>
<gene>
    <name evidence="10" type="ORF">PIIN_06070</name>
</gene>
<evidence type="ECO:0000256" key="1">
    <source>
        <dbReference type="ARBA" id="ARBA00022701"/>
    </source>
</evidence>
<dbReference type="GO" id="GO:0008017">
    <property type="term" value="F:microtubule binding"/>
    <property type="evidence" value="ECO:0007669"/>
    <property type="project" value="InterPro"/>
</dbReference>
<keyword evidence="4 5" id="KW-0505">Motor protein</keyword>